<accession>A0A7J6GCN9</accession>
<gene>
    <name evidence="4" type="ORF">F8388_024942</name>
    <name evidence="5" type="ORF">G4B88_002280</name>
</gene>
<name>A0A7J6GCN9_CANSA</name>
<evidence type="ECO:0000256" key="2">
    <source>
        <dbReference type="ARBA" id="ARBA00023306"/>
    </source>
</evidence>
<feature type="compositionally biased region" description="Basic residues" evidence="3">
    <location>
        <begin position="23"/>
        <end position="34"/>
    </location>
</feature>
<evidence type="ECO:0000313" key="5">
    <source>
        <dbReference type="EMBL" id="KAF4380907.1"/>
    </source>
</evidence>
<evidence type="ECO:0000256" key="3">
    <source>
        <dbReference type="SAM" id="MobiDB-lite"/>
    </source>
</evidence>
<proteinExistence type="predicted"/>
<dbReference type="Proteomes" id="UP000525078">
    <property type="component" value="Unassembled WGS sequence"/>
</dbReference>
<dbReference type="InterPro" id="IPR040389">
    <property type="entry name" value="SMR"/>
</dbReference>
<keyword evidence="7" id="KW-1185">Reference proteome</keyword>
<dbReference type="PANTHER" id="PTHR33142">
    <property type="entry name" value="CYCLIN-DEPENDENT PROTEIN KINASE INHIBITOR SMR13"/>
    <property type="match status" value="1"/>
</dbReference>
<comment type="caution">
    <text evidence="4">The sequence shown here is derived from an EMBL/GenBank/DDBJ whole genome shotgun (WGS) entry which is preliminary data.</text>
</comment>
<evidence type="ECO:0000313" key="6">
    <source>
        <dbReference type="Proteomes" id="UP000525078"/>
    </source>
</evidence>
<dbReference type="GO" id="GO:0005634">
    <property type="term" value="C:nucleus"/>
    <property type="evidence" value="ECO:0007669"/>
    <property type="project" value="TreeGrafter"/>
</dbReference>
<feature type="compositionally biased region" description="Low complexity" evidence="3">
    <location>
        <begin position="53"/>
        <end position="64"/>
    </location>
</feature>
<dbReference type="EMBL" id="JAATIP010000067">
    <property type="protein sequence ID" value="KAF4379909.1"/>
    <property type="molecule type" value="Genomic_DNA"/>
</dbReference>
<dbReference type="Proteomes" id="UP000583929">
    <property type="component" value="Unassembled WGS sequence"/>
</dbReference>
<dbReference type="EMBL" id="JAATIQ010000114">
    <property type="protein sequence ID" value="KAF4380907.1"/>
    <property type="molecule type" value="Genomic_DNA"/>
</dbReference>
<feature type="region of interest" description="Disordered" evidence="3">
    <location>
        <begin position="1"/>
        <end position="72"/>
    </location>
</feature>
<reference evidence="6 7" key="1">
    <citation type="journal article" date="2020" name="bioRxiv">
        <title>Sequence and annotation of 42 cannabis genomes reveals extensive copy number variation in cannabinoid synthesis and pathogen resistance genes.</title>
        <authorList>
            <person name="Mckernan K.J."/>
            <person name="Helbert Y."/>
            <person name="Kane L.T."/>
            <person name="Ebling H."/>
            <person name="Zhang L."/>
            <person name="Liu B."/>
            <person name="Eaton Z."/>
            <person name="Mclaughlin S."/>
            <person name="Kingan S."/>
            <person name="Baybayan P."/>
            <person name="Concepcion G."/>
            <person name="Jordan M."/>
            <person name="Riva A."/>
            <person name="Barbazuk W."/>
            <person name="Harkins T."/>
        </authorList>
    </citation>
    <scope>NUCLEOTIDE SEQUENCE [LARGE SCALE GENOMIC DNA]</scope>
    <source>
        <strain evidence="6 7">cv. Jamaican Lion 4</strain>
        <strain evidence="5">Father</strain>
        <strain evidence="4">Mother</strain>
        <tissue evidence="4">Leaf</tissue>
    </source>
</reference>
<sequence length="150" mass="16607">MILSRTRTRTAARKSSSSSSRSINKRKRKSHQLKKNVVERQKNEETTTNGIHSSSSPLSFSSSSNDDELPKTEGIEFEAVDDVVSTSSNSGCSTPKGKRFRIPDVVTCPPAPKKQRVISTNFSLQRTPIAFFAPPDLELFFYLAVRGISV</sequence>
<feature type="compositionally biased region" description="Basic residues" evidence="3">
    <location>
        <begin position="1"/>
        <end position="12"/>
    </location>
</feature>
<dbReference type="AlphaFoldDB" id="A0A7J6GCN9"/>
<keyword evidence="1" id="KW-0649">Protein kinase inhibitor</keyword>
<feature type="compositionally biased region" description="Low complexity" evidence="3">
    <location>
        <begin position="13"/>
        <end position="22"/>
    </location>
</feature>
<dbReference type="PANTHER" id="PTHR33142:SF8">
    <property type="entry name" value="CYCLIN-DEPENDENT PROTEIN KINASE INHIBITOR SMR9"/>
    <property type="match status" value="1"/>
</dbReference>
<dbReference type="GO" id="GO:0032875">
    <property type="term" value="P:regulation of DNA endoreduplication"/>
    <property type="evidence" value="ECO:0007669"/>
    <property type="project" value="InterPro"/>
</dbReference>
<organism evidence="4 6">
    <name type="scientific">Cannabis sativa</name>
    <name type="common">Hemp</name>
    <name type="synonym">Marijuana</name>
    <dbReference type="NCBI Taxonomy" id="3483"/>
    <lineage>
        <taxon>Eukaryota</taxon>
        <taxon>Viridiplantae</taxon>
        <taxon>Streptophyta</taxon>
        <taxon>Embryophyta</taxon>
        <taxon>Tracheophyta</taxon>
        <taxon>Spermatophyta</taxon>
        <taxon>Magnoliopsida</taxon>
        <taxon>eudicotyledons</taxon>
        <taxon>Gunneridae</taxon>
        <taxon>Pentapetalae</taxon>
        <taxon>rosids</taxon>
        <taxon>fabids</taxon>
        <taxon>Rosales</taxon>
        <taxon>Cannabaceae</taxon>
        <taxon>Cannabis</taxon>
    </lineage>
</organism>
<evidence type="ECO:0000256" key="1">
    <source>
        <dbReference type="ARBA" id="ARBA00023013"/>
    </source>
</evidence>
<evidence type="ECO:0000313" key="4">
    <source>
        <dbReference type="EMBL" id="KAF4379909.1"/>
    </source>
</evidence>
<evidence type="ECO:0000313" key="7">
    <source>
        <dbReference type="Proteomes" id="UP000583929"/>
    </source>
</evidence>
<keyword evidence="2" id="KW-0131">Cell cycle</keyword>
<feature type="compositionally biased region" description="Basic and acidic residues" evidence="3">
    <location>
        <begin position="36"/>
        <end position="45"/>
    </location>
</feature>
<dbReference type="GO" id="GO:0004860">
    <property type="term" value="F:protein kinase inhibitor activity"/>
    <property type="evidence" value="ECO:0007669"/>
    <property type="project" value="UniProtKB-KW"/>
</dbReference>
<protein>
    <submittedName>
        <fullName evidence="4">Uncharacterized protein</fullName>
    </submittedName>
</protein>